<evidence type="ECO:0000313" key="12">
    <source>
        <dbReference type="Proteomes" id="UP000184476"/>
    </source>
</evidence>
<dbReference type="AlphaFoldDB" id="A0A1M4VRW8"/>
<keyword evidence="8" id="KW-0406">Ion transport</keyword>
<proteinExistence type="predicted"/>
<evidence type="ECO:0000256" key="7">
    <source>
        <dbReference type="ARBA" id="ARBA00022989"/>
    </source>
</evidence>
<evidence type="ECO:0000256" key="9">
    <source>
        <dbReference type="ARBA" id="ARBA00023136"/>
    </source>
</evidence>
<dbReference type="PANTHER" id="PTHR32024:SF1">
    <property type="entry name" value="KTR SYSTEM POTASSIUM UPTAKE PROTEIN B"/>
    <property type="match status" value="1"/>
</dbReference>
<feature type="transmembrane region" description="Helical" evidence="10">
    <location>
        <begin position="116"/>
        <end position="143"/>
    </location>
</feature>
<keyword evidence="2" id="KW-0813">Transport</keyword>
<evidence type="ECO:0000256" key="1">
    <source>
        <dbReference type="ARBA" id="ARBA00004651"/>
    </source>
</evidence>
<evidence type="ECO:0000256" key="2">
    <source>
        <dbReference type="ARBA" id="ARBA00022448"/>
    </source>
</evidence>
<sequence length="444" mass="48685">MKKWLSPTRILVLGFLIVIMIGAILLRLPMSHEPGINVSFVDALFTATSAVCVTGLVVVDTATTYSTTGEIIILALIQIGGLGFVTFATLFTILLGRRVSMRERLLLSEAYNQPSMQGIVHLLLMVLYTTLIFEFLGFLLYAIRFVADWGWAKGLYYAMFHSISAFNNAGFDLFGDIGKFSSFTHYVNDPLVNLTATGLIIFGGLGFLVLMELYNYRQTKRLSLHTKLVLLVTGLLIIVGTFVILAIEWTNPKTLGQLPWYGKILASYFQAVSPRTAGINTINLADMYPASLFFTIILMFIGASPGSTGGGIKTTTFIAIILAAWSLTRGHEDVVIFKRRIAYKQVYKALTVVVMAIVLVMVVTMLITILEHTDILTAMYETTSAFGTVGLTMGLTPTLSTPGKILIMITMFAGRLGPLTVGLALARRGQPPSYKYPEEKPIIG</sequence>
<keyword evidence="6" id="KW-0630">Potassium</keyword>
<evidence type="ECO:0000256" key="4">
    <source>
        <dbReference type="ARBA" id="ARBA00022538"/>
    </source>
</evidence>
<name>A0A1M4VRW8_9BACL</name>
<evidence type="ECO:0000313" key="11">
    <source>
        <dbReference type="EMBL" id="SHE71542.1"/>
    </source>
</evidence>
<accession>A0A1M4VRW8</accession>
<keyword evidence="3" id="KW-1003">Cell membrane</keyword>
<dbReference type="EMBL" id="FQVL01000002">
    <property type="protein sequence ID" value="SHE71542.1"/>
    <property type="molecule type" value="Genomic_DNA"/>
</dbReference>
<keyword evidence="5 10" id="KW-0812">Transmembrane</keyword>
<keyword evidence="12" id="KW-1185">Reference proteome</keyword>
<evidence type="ECO:0000256" key="8">
    <source>
        <dbReference type="ARBA" id="ARBA00023065"/>
    </source>
</evidence>
<feature type="transmembrane region" description="Helical" evidence="10">
    <location>
        <begin position="12"/>
        <end position="30"/>
    </location>
</feature>
<evidence type="ECO:0000256" key="6">
    <source>
        <dbReference type="ARBA" id="ARBA00022958"/>
    </source>
</evidence>
<evidence type="ECO:0000256" key="3">
    <source>
        <dbReference type="ARBA" id="ARBA00022475"/>
    </source>
</evidence>
<evidence type="ECO:0000256" key="5">
    <source>
        <dbReference type="ARBA" id="ARBA00022692"/>
    </source>
</evidence>
<gene>
    <name evidence="11" type="ORF">SAMN05444392_102492</name>
</gene>
<feature type="transmembrane region" description="Helical" evidence="10">
    <location>
        <begin position="292"/>
        <end position="325"/>
    </location>
</feature>
<dbReference type="InterPro" id="IPR004772">
    <property type="entry name" value="TrkH"/>
</dbReference>
<dbReference type="GO" id="GO:0015379">
    <property type="term" value="F:potassium:chloride symporter activity"/>
    <property type="evidence" value="ECO:0007669"/>
    <property type="project" value="InterPro"/>
</dbReference>
<dbReference type="PANTHER" id="PTHR32024">
    <property type="entry name" value="TRK SYSTEM POTASSIUM UPTAKE PROTEIN TRKG-RELATED"/>
    <property type="match status" value="1"/>
</dbReference>
<dbReference type="Proteomes" id="UP000184476">
    <property type="component" value="Unassembled WGS sequence"/>
</dbReference>
<feature type="transmembrane region" description="Helical" evidence="10">
    <location>
        <begin position="71"/>
        <end position="96"/>
    </location>
</feature>
<dbReference type="NCBIfam" id="TIGR00933">
    <property type="entry name" value="2a38"/>
    <property type="match status" value="1"/>
</dbReference>
<reference evidence="11 12" key="1">
    <citation type="submission" date="2016-11" db="EMBL/GenBank/DDBJ databases">
        <authorList>
            <person name="Jaros S."/>
            <person name="Januszkiewicz K."/>
            <person name="Wedrychowicz H."/>
        </authorList>
    </citation>
    <scope>NUCLEOTIDE SEQUENCE [LARGE SCALE GENOMIC DNA]</scope>
    <source>
        <strain evidence="11 12">DSM 44666</strain>
    </source>
</reference>
<organism evidence="11 12">
    <name type="scientific">Seinonella peptonophila</name>
    <dbReference type="NCBI Taxonomy" id="112248"/>
    <lineage>
        <taxon>Bacteria</taxon>
        <taxon>Bacillati</taxon>
        <taxon>Bacillota</taxon>
        <taxon>Bacilli</taxon>
        <taxon>Bacillales</taxon>
        <taxon>Thermoactinomycetaceae</taxon>
        <taxon>Seinonella</taxon>
    </lineage>
</organism>
<comment type="subcellular location">
    <subcellularLocation>
        <location evidence="1">Cell membrane</location>
        <topology evidence="1">Multi-pass membrane protein</topology>
    </subcellularLocation>
</comment>
<dbReference type="STRING" id="112248.SAMN05444392_102492"/>
<dbReference type="GO" id="GO:0005886">
    <property type="term" value="C:plasma membrane"/>
    <property type="evidence" value="ECO:0007669"/>
    <property type="project" value="UniProtKB-SubCell"/>
</dbReference>
<keyword evidence="7 10" id="KW-1133">Transmembrane helix</keyword>
<protein>
    <submittedName>
        <fullName evidence="11">Trk system potassium uptake protein TrkH</fullName>
    </submittedName>
</protein>
<keyword evidence="9 10" id="KW-0472">Membrane</keyword>
<dbReference type="InterPro" id="IPR003445">
    <property type="entry name" value="Cat_transpt"/>
</dbReference>
<feature type="transmembrane region" description="Helical" evidence="10">
    <location>
        <begin position="36"/>
        <end position="59"/>
    </location>
</feature>
<dbReference type="Pfam" id="PF02386">
    <property type="entry name" value="TrkH"/>
    <property type="match status" value="1"/>
</dbReference>
<feature type="transmembrane region" description="Helical" evidence="10">
    <location>
        <begin position="346"/>
        <end position="370"/>
    </location>
</feature>
<dbReference type="RefSeq" id="WP_073154057.1">
    <property type="nucleotide sequence ID" value="NZ_FQVL01000002.1"/>
</dbReference>
<feature type="transmembrane region" description="Helical" evidence="10">
    <location>
        <begin position="194"/>
        <end position="216"/>
    </location>
</feature>
<feature type="transmembrane region" description="Helical" evidence="10">
    <location>
        <begin position="228"/>
        <end position="247"/>
    </location>
</feature>
<evidence type="ECO:0000256" key="10">
    <source>
        <dbReference type="SAM" id="Phobius"/>
    </source>
</evidence>
<keyword evidence="4" id="KW-0633">Potassium transport</keyword>